<evidence type="ECO:0000256" key="9">
    <source>
        <dbReference type="PROSITE-ProRule" id="PRU10141"/>
    </source>
</evidence>
<feature type="compositionally biased region" description="Low complexity" evidence="10">
    <location>
        <begin position="373"/>
        <end position="388"/>
    </location>
</feature>
<dbReference type="InterPro" id="IPR008271">
    <property type="entry name" value="Ser/Thr_kinase_AS"/>
</dbReference>
<dbReference type="GO" id="GO:0005794">
    <property type="term" value="C:Golgi apparatus"/>
    <property type="evidence" value="ECO:0007669"/>
    <property type="project" value="TreeGrafter"/>
</dbReference>
<dbReference type="PANTHER" id="PTHR45998">
    <property type="entry name" value="SERINE/THREONINE-PROTEIN KINASE 16"/>
    <property type="match status" value="1"/>
</dbReference>
<dbReference type="PROSITE" id="PS00108">
    <property type="entry name" value="PROTEIN_KINASE_ST"/>
    <property type="match status" value="1"/>
</dbReference>
<keyword evidence="2" id="KW-0723">Serine/threonine-protein kinase</keyword>
<evidence type="ECO:0000256" key="8">
    <source>
        <dbReference type="ARBA" id="ARBA00048679"/>
    </source>
</evidence>
<dbReference type="AlphaFoldDB" id="A0A9P6WJX4"/>
<feature type="binding site" evidence="9">
    <location>
        <position position="47"/>
    </location>
    <ligand>
        <name>ATP</name>
        <dbReference type="ChEBI" id="CHEBI:30616"/>
    </ligand>
</feature>
<dbReference type="PROSITE" id="PS50011">
    <property type="entry name" value="PROTEIN_KINASE_DOM"/>
    <property type="match status" value="1"/>
</dbReference>
<accession>A0A9P6WJX4</accession>
<dbReference type="SMART" id="SM00220">
    <property type="entry name" value="S_TKc"/>
    <property type="match status" value="1"/>
</dbReference>
<dbReference type="GO" id="GO:0004674">
    <property type="term" value="F:protein serine/threonine kinase activity"/>
    <property type="evidence" value="ECO:0007669"/>
    <property type="project" value="UniProtKB-KW"/>
</dbReference>
<proteinExistence type="predicted"/>
<gene>
    <name evidence="12" type="ORF">C6P40_000884</name>
</gene>
<evidence type="ECO:0000256" key="6">
    <source>
        <dbReference type="ARBA" id="ARBA00022840"/>
    </source>
</evidence>
<dbReference type="SUPFAM" id="SSF56112">
    <property type="entry name" value="Protein kinase-like (PK-like)"/>
    <property type="match status" value="1"/>
</dbReference>
<feature type="compositionally biased region" description="Polar residues" evidence="10">
    <location>
        <begin position="323"/>
        <end position="332"/>
    </location>
</feature>
<evidence type="ECO:0000259" key="11">
    <source>
        <dbReference type="PROSITE" id="PS50011"/>
    </source>
</evidence>
<evidence type="ECO:0000256" key="4">
    <source>
        <dbReference type="ARBA" id="ARBA00022741"/>
    </source>
</evidence>
<feature type="compositionally biased region" description="Polar residues" evidence="10">
    <location>
        <begin position="352"/>
        <end position="365"/>
    </location>
</feature>
<evidence type="ECO:0000256" key="1">
    <source>
        <dbReference type="ARBA" id="ARBA00012513"/>
    </source>
</evidence>
<dbReference type="Gene3D" id="1.10.510.10">
    <property type="entry name" value="Transferase(Phosphotransferase) domain 1"/>
    <property type="match status" value="1"/>
</dbReference>
<dbReference type="InterPro" id="IPR052239">
    <property type="entry name" value="Ser/Thr-specific_kinases"/>
</dbReference>
<dbReference type="GO" id="GO:0030447">
    <property type="term" value="P:filamentous growth"/>
    <property type="evidence" value="ECO:0007669"/>
    <property type="project" value="UniProtKB-ARBA"/>
</dbReference>
<reference evidence="12" key="1">
    <citation type="submission" date="2020-11" db="EMBL/GenBank/DDBJ databases">
        <title>Kefir isolates.</title>
        <authorList>
            <person name="Marcisauskas S."/>
            <person name="Kim Y."/>
            <person name="Blasche S."/>
        </authorList>
    </citation>
    <scope>NUCLEOTIDE SEQUENCE</scope>
    <source>
        <strain evidence="12">Olga-1</strain>
    </source>
</reference>
<name>A0A9P6WJX4_9ASCO</name>
<protein>
    <recommendedName>
        <fullName evidence="1">non-specific serine/threonine protein kinase</fullName>
        <ecNumber evidence="1">2.7.11.1</ecNumber>
    </recommendedName>
</protein>
<keyword evidence="5" id="KW-0418">Kinase</keyword>
<sequence>MPCLLNTTPTISINSSKFKLLNILGEGSYSIVYLVESRYNKNLYALKKIRTISSASTQKALNEVSYYKQFKSPYIISAIDSSSIQELDGSRSIYILLPYFSNGSLQDLINSTIFDNNLRMSEREILEIFASICRGVLVLHTYHNSSSIIEGYSDNNTTEMSETIPYAHYDLKPENIFISKDGNPVIGDLGSCSPARIDITNRAEAISFQELMAENSTPEFRAPELFDVKVNTLFDERVDVWSLGCILYTMLYGVNPFTREVNKTGANMKLAIQSGKWSLPSISEEPSAEYSPECVSLISEALIVDPIQRPRWNDCPILPRNVSSKILPNSPDSPKRTVSTRKNRRPMYVNHLENQNNTSPQQSLSVPKVRSTSNSIPLRIPSSSSLSTPSPPPPPPKISNQSKLPPSEDIKKFVQSQIHELLNYNSNLTEDQYLYHKQKLEDSVILKSDSNIYFLQNLFEAWNKSDRNINDITVVNILYDFTSNNSNIAWLLSLKKIMSNIK</sequence>
<dbReference type="GO" id="GO:0006624">
    <property type="term" value="P:vacuolar protein processing"/>
    <property type="evidence" value="ECO:0007669"/>
    <property type="project" value="TreeGrafter"/>
</dbReference>
<dbReference type="EC" id="2.7.11.1" evidence="1"/>
<dbReference type="EMBL" id="PUHW01000146">
    <property type="protein sequence ID" value="KAG0688506.1"/>
    <property type="molecule type" value="Genomic_DNA"/>
</dbReference>
<feature type="domain" description="Protein kinase" evidence="11">
    <location>
        <begin position="18"/>
        <end position="327"/>
    </location>
</feature>
<keyword evidence="6 9" id="KW-0067">ATP-binding</keyword>
<comment type="caution">
    <text evidence="12">The sequence shown here is derived from an EMBL/GenBank/DDBJ whole genome shotgun (WGS) entry which is preliminary data.</text>
</comment>
<dbReference type="InterPro" id="IPR000719">
    <property type="entry name" value="Prot_kinase_dom"/>
</dbReference>
<feature type="region of interest" description="Disordered" evidence="10">
    <location>
        <begin position="323"/>
        <end position="406"/>
    </location>
</feature>
<comment type="catalytic activity">
    <reaction evidence="7">
        <text>L-threonyl-[protein] + ATP = O-phospho-L-threonyl-[protein] + ADP + H(+)</text>
        <dbReference type="Rhea" id="RHEA:46608"/>
        <dbReference type="Rhea" id="RHEA-COMP:11060"/>
        <dbReference type="Rhea" id="RHEA-COMP:11605"/>
        <dbReference type="ChEBI" id="CHEBI:15378"/>
        <dbReference type="ChEBI" id="CHEBI:30013"/>
        <dbReference type="ChEBI" id="CHEBI:30616"/>
        <dbReference type="ChEBI" id="CHEBI:61977"/>
        <dbReference type="ChEBI" id="CHEBI:456216"/>
        <dbReference type="EC" id="2.7.11.1"/>
    </reaction>
</comment>
<keyword evidence="13" id="KW-1185">Reference proteome</keyword>
<dbReference type="InterPro" id="IPR017441">
    <property type="entry name" value="Protein_kinase_ATP_BS"/>
</dbReference>
<evidence type="ECO:0000256" key="7">
    <source>
        <dbReference type="ARBA" id="ARBA00047899"/>
    </source>
</evidence>
<evidence type="ECO:0000313" key="12">
    <source>
        <dbReference type="EMBL" id="KAG0688506.1"/>
    </source>
</evidence>
<dbReference type="GO" id="GO:0005773">
    <property type="term" value="C:vacuole"/>
    <property type="evidence" value="ECO:0007669"/>
    <property type="project" value="GOC"/>
</dbReference>
<dbReference type="PROSITE" id="PS00107">
    <property type="entry name" value="PROTEIN_KINASE_ATP"/>
    <property type="match status" value="1"/>
</dbReference>
<dbReference type="InterPro" id="IPR011009">
    <property type="entry name" value="Kinase-like_dom_sf"/>
</dbReference>
<evidence type="ECO:0000256" key="5">
    <source>
        <dbReference type="ARBA" id="ARBA00022777"/>
    </source>
</evidence>
<dbReference type="PANTHER" id="PTHR45998:SF2">
    <property type="entry name" value="SERINE_THREONINE-PROTEIN KINASE 16"/>
    <property type="match status" value="1"/>
</dbReference>
<dbReference type="GO" id="GO:0032889">
    <property type="term" value="P:regulation of vacuole fusion, non-autophagic"/>
    <property type="evidence" value="ECO:0007669"/>
    <property type="project" value="TreeGrafter"/>
</dbReference>
<dbReference type="Pfam" id="PF00069">
    <property type="entry name" value="Pkinase"/>
    <property type="match status" value="1"/>
</dbReference>
<evidence type="ECO:0000256" key="2">
    <source>
        <dbReference type="ARBA" id="ARBA00022527"/>
    </source>
</evidence>
<evidence type="ECO:0000256" key="3">
    <source>
        <dbReference type="ARBA" id="ARBA00022679"/>
    </source>
</evidence>
<evidence type="ECO:0000256" key="10">
    <source>
        <dbReference type="SAM" id="MobiDB-lite"/>
    </source>
</evidence>
<keyword evidence="4 9" id="KW-0547">Nucleotide-binding</keyword>
<dbReference type="Proteomes" id="UP000697127">
    <property type="component" value="Unassembled WGS sequence"/>
</dbReference>
<keyword evidence="3" id="KW-0808">Transferase</keyword>
<evidence type="ECO:0000313" key="13">
    <source>
        <dbReference type="Proteomes" id="UP000697127"/>
    </source>
</evidence>
<organism evidence="12 13">
    <name type="scientific">Pichia californica</name>
    <dbReference type="NCBI Taxonomy" id="460514"/>
    <lineage>
        <taxon>Eukaryota</taxon>
        <taxon>Fungi</taxon>
        <taxon>Dikarya</taxon>
        <taxon>Ascomycota</taxon>
        <taxon>Saccharomycotina</taxon>
        <taxon>Pichiomycetes</taxon>
        <taxon>Pichiales</taxon>
        <taxon>Pichiaceae</taxon>
        <taxon>Pichia</taxon>
    </lineage>
</organism>
<comment type="catalytic activity">
    <reaction evidence="8">
        <text>L-seryl-[protein] + ATP = O-phospho-L-seryl-[protein] + ADP + H(+)</text>
        <dbReference type="Rhea" id="RHEA:17989"/>
        <dbReference type="Rhea" id="RHEA-COMP:9863"/>
        <dbReference type="Rhea" id="RHEA-COMP:11604"/>
        <dbReference type="ChEBI" id="CHEBI:15378"/>
        <dbReference type="ChEBI" id="CHEBI:29999"/>
        <dbReference type="ChEBI" id="CHEBI:30616"/>
        <dbReference type="ChEBI" id="CHEBI:83421"/>
        <dbReference type="ChEBI" id="CHEBI:456216"/>
        <dbReference type="EC" id="2.7.11.1"/>
    </reaction>
</comment>
<dbReference type="GO" id="GO:0005524">
    <property type="term" value="F:ATP binding"/>
    <property type="evidence" value="ECO:0007669"/>
    <property type="project" value="UniProtKB-UniRule"/>
</dbReference>